<comment type="similarity">
    <text evidence="2">Belongs to the autoinducer-2 exporter (AI-2E) (TC 2.A.86) family.</text>
</comment>
<dbReference type="GO" id="GO:0016020">
    <property type="term" value="C:membrane"/>
    <property type="evidence" value="ECO:0007669"/>
    <property type="project" value="UniProtKB-SubCell"/>
</dbReference>
<reference evidence="7" key="1">
    <citation type="submission" date="2015-10" db="EMBL/GenBank/DDBJ databases">
        <title>Description of Candidatus Tenderia electrophaga gen. nov, sp. nov., an Uncultivated Electroautotroph from a Biocathode Enrichment.</title>
        <authorList>
            <person name="Eddie B.J."/>
            <person name="Malanoski A.P."/>
            <person name="Wang Z."/>
            <person name="Hall R.J."/>
            <person name="Oh S.D."/>
            <person name="Heiner C."/>
            <person name="Lin B."/>
            <person name="Strycharz-Glaven S.M."/>
        </authorList>
    </citation>
    <scope>NUCLEOTIDE SEQUENCE [LARGE SCALE GENOMIC DNA]</scope>
    <source>
        <strain evidence="7">NRL1</strain>
    </source>
</reference>
<evidence type="ECO:0000256" key="5">
    <source>
        <dbReference type="ARBA" id="ARBA00023136"/>
    </source>
</evidence>
<dbReference type="KEGG" id="tee:Tel_04730"/>
<feature type="transmembrane region" description="Helical" evidence="6">
    <location>
        <begin position="273"/>
        <end position="296"/>
    </location>
</feature>
<feature type="transmembrane region" description="Helical" evidence="6">
    <location>
        <begin position="54"/>
        <end position="79"/>
    </location>
</feature>
<gene>
    <name evidence="7" type="ORF">Tel_04730</name>
</gene>
<feature type="transmembrane region" description="Helical" evidence="6">
    <location>
        <begin position="151"/>
        <end position="171"/>
    </location>
</feature>
<keyword evidence="4 6" id="KW-1133">Transmembrane helix</keyword>
<feature type="transmembrane region" description="Helical" evidence="6">
    <location>
        <begin position="212"/>
        <end position="229"/>
    </location>
</feature>
<evidence type="ECO:0008006" key="9">
    <source>
        <dbReference type="Google" id="ProtNLM"/>
    </source>
</evidence>
<dbReference type="GO" id="GO:0055085">
    <property type="term" value="P:transmembrane transport"/>
    <property type="evidence" value="ECO:0007669"/>
    <property type="project" value="TreeGrafter"/>
</dbReference>
<sequence length="360" mass="39335">MSLTDSQKWLILTGVALFGLLLYVLAPVLTPFLVAAALAYLGDPLVDKLEARRLSRSVAVVLVFSGLIIVLFMIIAFLVPLLQQELAAFIRKLPSYIDWLQGTALPWIKAQLSLDAPSLNLDSLKQAIREQWQSVGNIAAGVMGSVSRSGLALVGWLANLVLIPVLTFYLLRDWDVMLARIRELIPRRYESTTVRLARDCDEVLGAFMHGQLLVMLSLGTVYAAGLWLVGLEMALLIGMLAGLVSFVPYLGFILGMLVAGIAAAIQFQDVIHLFYILLVFGAGQMLESFLLTPYLLGDRIGMHPVAVIFAVMAGGQLFGFVGILLALPVAAVIMVLLRHAHERYVQSELYADAVESERDG</sequence>
<accession>A0A0S2TBG2</accession>
<keyword evidence="5 6" id="KW-0472">Membrane</keyword>
<dbReference type="Proteomes" id="UP000055136">
    <property type="component" value="Chromosome"/>
</dbReference>
<evidence type="ECO:0000256" key="3">
    <source>
        <dbReference type="ARBA" id="ARBA00022692"/>
    </source>
</evidence>
<dbReference type="PANTHER" id="PTHR21716:SF64">
    <property type="entry name" value="AI-2 TRANSPORT PROTEIN TQSA"/>
    <property type="match status" value="1"/>
</dbReference>
<evidence type="ECO:0000256" key="6">
    <source>
        <dbReference type="SAM" id="Phobius"/>
    </source>
</evidence>
<evidence type="ECO:0000256" key="1">
    <source>
        <dbReference type="ARBA" id="ARBA00004141"/>
    </source>
</evidence>
<organism evidence="7 8">
    <name type="scientific">Candidatus Tenderia electrophaga</name>
    <dbReference type="NCBI Taxonomy" id="1748243"/>
    <lineage>
        <taxon>Bacteria</taxon>
        <taxon>Pseudomonadati</taxon>
        <taxon>Pseudomonadota</taxon>
        <taxon>Gammaproteobacteria</taxon>
        <taxon>Candidatus Tenderiales</taxon>
        <taxon>Candidatus Tenderiaceae</taxon>
        <taxon>Candidatus Tenderia</taxon>
    </lineage>
</organism>
<evidence type="ECO:0000256" key="2">
    <source>
        <dbReference type="ARBA" id="ARBA00009773"/>
    </source>
</evidence>
<comment type="subcellular location">
    <subcellularLocation>
        <location evidence="1">Membrane</location>
        <topology evidence="1">Multi-pass membrane protein</topology>
    </subcellularLocation>
</comment>
<feature type="transmembrane region" description="Helical" evidence="6">
    <location>
        <begin position="20"/>
        <end position="42"/>
    </location>
</feature>
<keyword evidence="3 6" id="KW-0812">Transmembrane</keyword>
<name>A0A0S2TBG2_9GAMM</name>
<dbReference type="Pfam" id="PF01594">
    <property type="entry name" value="AI-2E_transport"/>
    <property type="match status" value="1"/>
</dbReference>
<evidence type="ECO:0000313" key="8">
    <source>
        <dbReference type="Proteomes" id="UP000055136"/>
    </source>
</evidence>
<dbReference type="InterPro" id="IPR002549">
    <property type="entry name" value="AI-2E-like"/>
</dbReference>
<evidence type="ECO:0000313" key="7">
    <source>
        <dbReference type="EMBL" id="ALP52508.1"/>
    </source>
</evidence>
<keyword evidence="8" id="KW-1185">Reference proteome</keyword>
<feature type="transmembrane region" description="Helical" evidence="6">
    <location>
        <begin position="235"/>
        <end position="261"/>
    </location>
</feature>
<proteinExistence type="inferred from homology"/>
<dbReference type="STRING" id="1748243.Tel_04730"/>
<feature type="transmembrane region" description="Helical" evidence="6">
    <location>
        <begin position="308"/>
        <end position="337"/>
    </location>
</feature>
<dbReference type="EMBL" id="CP013099">
    <property type="protein sequence ID" value="ALP52508.1"/>
    <property type="molecule type" value="Genomic_DNA"/>
</dbReference>
<dbReference type="AlphaFoldDB" id="A0A0S2TBG2"/>
<evidence type="ECO:0000256" key="4">
    <source>
        <dbReference type="ARBA" id="ARBA00022989"/>
    </source>
</evidence>
<protein>
    <recommendedName>
        <fullName evidence="9">AI-2E family transporter</fullName>
    </recommendedName>
</protein>
<dbReference type="PANTHER" id="PTHR21716">
    <property type="entry name" value="TRANSMEMBRANE PROTEIN"/>
    <property type="match status" value="1"/>
</dbReference>